<dbReference type="EnsemblMetazoa" id="XM_020008651.1">
    <property type="protein sequence ID" value="XP_019864210.1"/>
    <property type="gene ID" value="LOC109593670"/>
</dbReference>
<feature type="compositionally biased region" description="Low complexity" evidence="1">
    <location>
        <begin position="122"/>
        <end position="167"/>
    </location>
</feature>
<evidence type="ECO:0000313" key="3">
    <source>
        <dbReference type="EnsemblMetazoa" id="XP_019864210.1"/>
    </source>
</evidence>
<dbReference type="Proteomes" id="UP000007879">
    <property type="component" value="Unassembled WGS sequence"/>
</dbReference>
<organism evidence="3 4">
    <name type="scientific">Amphimedon queenslandica</name>
    <name type="common">Sponge</name>
    <dbReference type="NCBI Taxonomy" id="400682"/>
    <lineage>
        <taxon>Eukaryota</taxon>
        <taxon>Metazoa</taxon>
        <taxon>Porifera</taxon>
        <taxon>Demospongiae</taxon>
        <taxon>Heteroscleromorpha</taxon>
        <taxon>Haplosclerida</taxon>
        <taxon>Niphatidae</taxon>
        <taxon>Amphimedon</taxon>
    </lineage>
</organism>
<dbReference type="AlphaFoldDB" id="A0AAN0K4T3"/>
<name>A0AAN0K4T3_AMPQE</name>
<dbReference type="RefSeq" id="XP_019864210.1">
    <property type="nucleotide sequence ID" value="XM_020008651.1"/>
</dbReference>
<keyword evidence="2" id="KW-0472">Membrane</keyword>
<evidence type="ECO:0000256" key="2">
    <source>
        <dbReference type="SAM" id="Phobius"/>
    </source>
</evidence>
<keyword evidence="2" id="KW-0812">Transmembrane</keyword>
<protein>
    <submittedName>
        <fullName evidence="3">Uncharacterized protein</fullName>
    </submittedName>
</protein>
<keyword evidence="2" id="KW-1133">Transmembrane helix</keyword>
<sequence>MCDLSLCDAKVMRGVRPLIGWIFRNLTHNSVLSNLENTIQALRMNLPEYCNETEVSSCVLPSVEPTMSSTLISSSIYRSPVLISSSPFSPSKSTLPSSSPTATLSSPAVVPSSLATPSSLSSSSLATPSSSSSSSLATPSSAPTSSLATPSSSLATPPLAAPSSSPTQGEDDGSVLIIQVSIALGSIVPQIIILVIIIYIYCLYYRNKASINLVTPHSID</sequence>
<evidence type="ECO:0000313" key="4">
    <source>
        <dbReference type="Proteomes" id="UP000007879"/>
    </source>
</evidence>
<keyword evidence="4" id="KW-1185">Reference proteome</keyword>
<accession>A0AAN0K4T3</accession>
<reference evidence="3" key="2">
    <citation type="submission" date="2024-06" db="UniProtKB">
        <authorList>
            <consortium name="EnsemblMetazoa"/>
        </authorList>
    </citation>
    <scope>IDENTIFICATION</scope>
</reference>
<dbReference type="GeneID" id="109593670"/>
<evidence type="ECO:0000256" key="1">
    <source>
        <dbReference type="SAM" id="MobiDB-lite"/>
    </source>
</evidence>
<proteinExistence type="predicted"/>
<reference evidence="4" key="1">
    <citation type="journal article" date="2010" name="Nature">
        <title>The Amphimedon queenslandica genome and the evolution of animal complexity.</title>
        <authorList>
            <person name="Srivastava M."/>
            <person name="Simakov O."/>
            <person name="Chapman J."/>
            <person name="Fahey B."/>
            <person name="Gauthier M.E."/>
            <person name="Mitros T."/>
            <person name="Richards G.S."/>
            <person name="Conaco C."/>
            <person name="Dacre M."/>
            <person name="Hellsten U."/>
            <person name="Larroux C."/>
            <person name="Putnam N.H."/>
            <person name="Stanke M."/>
            <person name="Adamska M."/>
            <person name="Darling A."/>
            <person name="Degnan S.M."/>
            <person name="Oakley T.H."/>
            <person name="Plachetzki D.C."/>
            <person name="Zhai Y."/>
            <person name="Adamski M."/>
            <person name="Calcino A."/>
            <person name="Cummins S.F."/>
            <person name="Goodstein D.M."/>
            <person name="Harris C."/>
            <person name="Jackson D.J."/>
            <person name="Leys S.P."/>
            <person name="Shu S."/>
            <person name="Woodcroft B.J."/>
            <person name="Vervoort M."/>
            <person name="Kosik K.S."/>
            <person name="Manning G."/>
            <person name="Degnan B.M."/>
            <person name="Rokhsar D.S."/>
        </authorList>
    </citation>
    <scope>NUCLEOTIDE SEQUENCE [LARGE SCALE GENOMIC DNA]</scope>
</reference>
<feature type="transmembrane region" description="Helical" evidence="2">
    <location>
        <begin position="176"/>
        <end position="202"/>
    </location>
</feature>
<dbReference type="KEGG" id="aqu:109593670"/>
<feature type="region of interest" description="Disordered" evidence="1">
    <location>
        <begin position="122"/>
        <end position="170"/>
    </location>
</feature>